<name>A0AB38GEG3_MYCMC</name>
<dbReference type="EMBL" id="LS483515">
    <property type="protein sequence ID" value="SRX71908.1"/>
    <property type="molecule type" value="Genomic_DNA"/>
</dbReference>
<keyword evidence="1" id="KW-0812">Transmembrane</keyword>
<feature type="transmembrane region" description="Helical" evidence="1">
    <location>
        <begin position="126"/>
        <end position="145"/>
    </location>
</feature>
<dbReference type="Proteomes" id="UP000290347">
    <property type="component" value="Chromosome"/>
</dbReference>
<keyword evidence="1" id="KW-0472">Membrane</keyword>
<sequence length="158" mass="17479">MKKLLSVLAIFSLATTSVLLSLTISSNSNFINTILKVETKKENKTDSKKLDSLIKQKNLGSFNKKPSTSEIIKKINQINKLENQNQIKESDVDINIKKDKIIITLKSDKNDTVTLKYKNTHKLAEIIGGVLAGVVVLSGAGFLSYKVIKKQKTSKSTN</sequence>
<feature type="chain" id="PRO_5044274866" description="ESAT-6 secretion machinery protein EssA" evidence="2">
    <location>
        <begin position="21"/>
        <end position="158"/>
    </location>
</feature>
<keyword evidence="2" id="KW-0732">Signal</keyword>
<proteinExistence type="predicted"/>
<evidence type="ECO:0000256" key="1">
    <source>
        <dbReference type="SAM" id="Phobius"/>
    </source>
</evidence>
<evidence type="ECO:0000256" key="2">
    <source>
        <dbReference type="SAM" id="SignalP"/>
    </source>
</evidence>
<accession>A0AB38GEG3</accession>
<gene>
    <name evidence="3" type="ORF">MMC68T_00632</name>
</gene>
<protein>
    <recommendedName>
        <fullName evidence="5">ESAT-6 secretion machinery protein EssA</fullName>
    </recommendedName>
</protein>
<dbReference type="RefSeq" id="WP_020862891.1">
    <property type="nucleotide sequence ID" value="NZ_CP012387.1"/>
</dbReference>
<organism evidence="3 4">
    <name type="scientific">Mycoplasma mycoides subsp. capri</name>
    <dbReference type="NCBI Taxonomy" id="40477"/>
    <lineage>
        <taxon>Bacteria</taxon>
        <taxon>Bacillati</taxon>
        <taxon>Mycoplasmatota</taxon>
        <taxon>Mollicutes</taxon>
        <taxon>Mycoplasmataceae</taxon>
        <taxon>Mycoplasma</taxon>
    </lineage>
</organism>
<reference evidence="3 4" key="1">
    <citation type="submission" date="2018-05" db="EMBL/GenBank/DDBJ databases">
        <authorList>
            <person name="Falquet L."/>
            <person name="Falquet L."/>
        </authorList>
    </citation>
    <scope>NUCLEOTIDE SEQUENCE [LARGE SCALE GENOMIC DNA]</scope>
    <source>
        <strain evidence="3 4">GM12</strain>
    </source>
</reference>
<keyword evidence="1" id="KW-1133">Transmembrane helix</keyword>
<evidence type="ECO:0000313" key="3">
    <source>
        <dbReference type="EMBL" id="SRX71908.1"/>
    </source>
</evidence>
<evidence type="ECO:0000313" key="4">
    <source>
        <dbReference type="Proteomes" id="UP000290347"/>
    </source>
</evidence>
<feature type="signal peptide" evidence="2">
    <location>
        <begin position="1"/>
        <end position="20"/>
    </location>
</feature>
<dbReference type="AlphaFoldDB" id="A0AB38GEG3"/>
<evidence type="ECO:0008006" key="5">
    <source>
        <dbReference type="Google" id="ProtNLM"/>
    </source>
</evidence>